<protein>
    <submittedName>
        <fullName evidence="1">DUF72 domain-containing protein</fullName>
    </submittedName>
</protein>
<reference evidence="1 2" key="1">
    <citation type="submission" date="2019-07" db="EMBL/GenBank/DDBJ databases">
        <title>Full genome sequence of Humibacter sp. WJ7-1.</title>
        <authorList>
            <person name="Im W.-T."/>
        </authorList>
    </citation>
    <scope>NUCLEOTIDE SEQUENCE [LARGE SCALE GENOMIC DNA]</scope>
    <source>
        <strain evidence="1 2">WJ7-1</strain>
    </source>
</reference>
<gene>
    <name evidence="1" type="ORF">FPZ11_07315</name>
</gene>
<dbReference type="EMBL" id="CP042305">
    <property type="protein sequence ID" value="QDZ14590.1"/>
    <property type="molecule type" value="Genomic_DNA"/>
</dbReference>
<keyword evidence="2" id="KW-1185">Reference proteome</keyword>
<dbReference type="AlphaFoldDB" id="A0A5B8M4U6"/>
<dbReference type="RefSeq" id="WP_146319644.1">
    <property type="nucleotide sequence ID" value="NZ_CP042305.1"/>
</dbReference>
<dbReference type="PANTHER" id="PTHR30348">
    <property type="entry name" value="UNCHARACTERIZED PROTEIN YECE"/>
    <property type="match status" value="1"/>
</dbReference>
<dbReference type="Proteomes" id="UP000320216">
    <property type="component" value="Chromosome"/>
</dbReference>
<dbReference type="InterPro" id="IPR002763">
    <property type="entry name" value="DUF72"/>
</dbReference>
<dbReference type="SUPFAM" id="SSF117396">
    <property type="entry name" value="TM1631-like"/>
    <property type="match status" value="1"/>
</dbReference>
<organism evidence="1 2">
    <name type="scientific">Humibacter ginsenosidimutans</name>
    <dbReference type="NCBI Taxonomy" id="2599293"/>
    <lineage>
        <taxon>Bacteria</taxon>
        <taxon>Bacillati</taxon>
        <taxon>Actinomycetota</taxon>
        <taxon>Actinomycetes</taxon>
        <taxon>Micrococcales</taxon>
        <taxon>Microbacteriaceae</taxon>
        <taxon>Humibacter</taxon>
    </lineage>
</organism>
<proteinExistence type="predicted"/>
<evidence type="ECO:0000313" key="1">
    <source>
        <dbReference type="EMBL" id="QDZ14590.1"/>
    </source>
</evidence>
<dbReference type="Pfam" id="PF01904">
    <property type="entry name" value="DUF72"/>
    <property type="match status" value="1"/>
</dbReference>
<accession>A0A5B8M4U6</accession>
<name>A0A5B8M4U6_9MICO</name>
<sequence length="280" mass="31740">MTAFVGTSGWQYASWRGDFYPKGLRQRDELDYLAARVNSIELNGSFYALQRPDSYRRWHDATSDEFVFALKGGRYLTHMLRLRDTDQAMANFFASGVLLLGDKLGPVLWQLPESLEFDADTLERFCASLPATAREAAHIARGHDSKVRHPYVPRVRNDRRVLHAIEPRHPSFGDADVAKIVRSHGVALVLADSAGTFPVFDEQTADFVYARLHGPEKLYAGGYDRRRLRTWARRCRDQADAGRTHRDLYVYFDNDSDGRAPYDALAMAELLGAPSPNDSR</sequence>
<dbReference type="PANTHER" id="PTHR30348:SF4">
    <property type="entry name" value="DUF72 DOMAIN-CONTAINING PROTEIN"/>
    <property type="match status" value="1"/>
</dbReference>
<dbReference type="OrthoDB" id="9780310at2"/>
<evidence type="ECO:0000313" key="2">
    <source>
        <dbReference type="Proteomes" id="UP000320216"/>
    </source>
</evidence>
<dbReference type="InterPro" id="IPR036520">
    <property type="entry name" value="UPF0759_sf"/>
</dbReference>
<dbReference type="Gene3D" id="3.20.20.410">
    <property type="entry name" value="Protein of unknown function UPF0759"/>
    <property type="match status" value="1"/>
</dbReference>
<dbReference type="KEGG" id="huw:FPZ11_07315"/>